<dbReference type="Gene3D" id="2.60.40.10">
    <property type="entry name" value="Immunoglobulins"/>
    <property type="match status" value="2"/>
</dbReference>
<dbReference type="InterPro" id="IPR003599">
    <property type="entry name" value="Ig_sub"/>
</dbReference>
<accession>A0A0P7C506</accession>
<dbReference type="InterPro" id="IPR036179">
    <property type="entry name" value="Ig-like_dom_sf"/>
</dbReference>
<feature type="domain" description="Ig-like" evidence="2">
    <location>
        <begin position="577"/>
        <end position="659"/>
    </location>
</feature>
<dbReference type="InterPro" id="IPR044023">
    <property type="entry name" value="Ig_7"/>
</dbReference>
<dbReference type="OrthoDB" id="9805017at2"/>
<feature type="signal peptide" evidence="1">
    <location>
        <begin position="1"/>
        <end position="19"/>
    </location>
</feature>
<dbReference type="Pfam" id="PF13573">
    <property type="entry name" value="SprB"/>
    <property type="match status" value="1"/>
</dbReference>
<sequence>MQKLYPLIPLLLCNFNLLAQSPSFTGQPSLVDGFVCYGSDAQISASINSADVYQLQIQDGDSGTWSDYGGITGDATSGSILIVLPNYTLSNHFRIRITNNTSGDSNFSDVFFIDAQRPQLTIQPQNQVRCYGERVYFYVDNNATWTYTWERSNDGGAFGSFSGSKYQDQTTSSFNINTVNGADDNDAFRVKVTDPNGCETISNAGLLSINNIGTIQPTTSTTFCEGEEATFSTSVTGTLDSYSWNFYDESSGVLTVSPFSVTAEQITLSKAPQGLDEAELEVDFVSQVMNTDGSTSASTCNYARSRTGYTTYDRPDLLAALGDSICGPGDVTLVALDEICGTYEWYTDTASSPVASGPFEYDFTDIGLSATTNYYVRQIDCVTGCPSDFAMVEAKVNPLPSVVLSTIEAVCPDAISFSIPLTSFADADSFQVILTSGTLTGYTDASGYIRGNSIDVPLPAGKSSGNYGFDLKIFNTFTGCESTVSLSLRVKEPTAINSALSPQTLCEGDILTFNADASGEGTLSYQWFFEDSEISGATGSSYSIPSVLTTSAGNYHYAATGECGTATAIAAAIVVNPQTKINEQPQSQEVCLGADATFTLSATGFGTLSYQWKKDGADVGTDSPTLILSGVLATDNGAEITCVVTGGCDDSTSAIAILTVLSLPSSPVVADTGFCQNSTSGPLEAEGLHTLNWYGMNATGGTASATAPTPSTTTIGVFSYYVSQTDTKGCESARAKLDVTIDPALTTILSSSNRDVCAYGNLNKTVLFTVRAFGGKGSYTYQWGKNGSDLVGENSIEYTGTGSGNYFVNVTSGYCELNKDLTINTIANDLTPTPTATANGQAIPYAFCSGSAVALEATDESGVTGTTLNWYANNSTTVVLQSGNPFESTSLTKDTVFYVSASATYGLMTCESDRTPVNLVLSPQPSATADVVNETCVGAADGSVTLTPGTSFLPYSFQLDSGSPQATNVLDELASGTYTITLQDANGCTATQSVIIGQKPPLSFDYGPEGQTNCKGNVVYFESQPSTDAPQQWYKKLPGGSWEAIDGETENRLRVGSIGNSSNPASTFYRMVIGTGLCAVSSDSAELFVNEFTANLDNQTACEGDDVTFEPPASTGNIIEYEWQKRIGTSGSWNPVQTGSSPNFEIASASAVDDDAYYRVKLTFFNPNETTCTETSDQGKLDLTVIDETTLSGSAEICEGETTTLTASGCNGTVEWSDTQTGESIDVSPASTTIYTANCTLGGCSEAAVNSVTVTVKSGIAAPFISASTTELCFGQTAELSLSGCSGDILWSTNETTATIVVNPISSVKYSAKCTFDGCTSPPADSVEIFGSPVLVAGAIDESTAVNCAGYNPPTIQNATAHSGGKGVLTIQWEMSEDCSARPVVWSEIAGANGETFNPSTLYQTTCYRRKVTDECDTEVYSNIVTIEIVDDPSVTVTADADTICSLEPFILTAHVTGGTGTCYTSWQRNLSSSAAGSSFWEDISGDTFTQAIS</sequence>
<keyword evidence="1" id="KW-0732">Signal</keyword>
<dbReference type="Proteomes" id="UP000050454">
    <property type="component" value="Unassembled WGS sequence"/>
</dbReference>
<dbReference type="PROSITE" id="PS50835">
    <property type="entry name" value="IG_LIKE"/>
    <property type="match status" value="1"/>
</dbReference>
<evidence type="ECO:0000259" key="2">
    <source>
        <dbReference type="PROSITE" id="PS50835"/>
    </source>
</evidence>
<dbReference type="InterPro" id="IPR013783">
    <property type="entry name" value="Ig-like_fold"/>
</dbReference>
<protein>
    <recommendedName>
        <fullName evidence="2">Ig-like domain-containing protein</fullName>
    </recommendedName>
</protein>
<dbReference type="STRING" id="1605367.AFM12_14880"/>
<dbReference type="Pfam" id="PF19081">
    <property type="entry name" value="Ig_7"/>
    <property type="match status" value="3"/>
</dbReference>
<dbReference type="SUPFAM" id="SSF48726">
    <property type="entry name" value="Immunoglobulin"/>
    <property type="match status" value="2"/>
</dbReference>
<dbReference type="EMBL" id="LGTQ01000012">
    <property type="protein sequence ID" value="KPM47105.1"/>
    <property type="molecule type" value="Genomic_DNA"/>
</dbReference>
<evidence type="ECO:0000313" key="4">
    <source>
        <dbReference type="Proteomes" id="UP000050454"/>
    </source>
</evidence>
<dbReference type="SMART" id="SM00409">
    <property type="entry name" value="IG"/>
    <property type="match status" value="3"/>
</dbReference>
<reference evidence="3 4" key="1">
    <citation type="submission" date="2015-07" db="EMBL/GenBank/DDBJ databases">
        <title>The draft genome sequence of Leadbetterella sp. JN14-9.</title>
        <authorList>
            <person name="Liu Y."/>
            <person name="Du J."/>
            <person name="Shao Z."/>
        </authorList>
    </citation>
    <scope>NUCLEOTIDE SEQUENCE [LARGE SCALE GENOMIC DNA]</scope>
    <source>
        <strain evidence="3 4">JN14-9</strain>
    </source>
</reference>
<gene>
    <name evidence="3" type="ORF">AFM12_14880</name>
</gene>
<dbReference type="InterPro" id="IPR007110">
    <property type="entry name" value="Ig-like_dom"/>
</dbReference>
<evidence type="ECO:0000313" key="3">
    <source>
        <dbReference type="EMBL" id="KPM47105.1"/>
    </source>
</evidence>
<evidence type="ECO:0000256" key="1">
    <source>
        <dbReference type="SAM" id="SignalP"/>
    </source>
</evidence>
<dbReference type="InterPro" id="IPR025667">
    <property type="entry name" value="SprB_repeat"/>
</dbReference>
<keyword evidence="4" id="KW-1185">Reference proteome</keyword>
<proteinExistence type="predicted"/>
<feature type="non-terminal residue" evidence="3">
    <location>
        <position position="1494"/>
    </location>
</feature>
<organism evidence="3 4">
    <name type="scientific">Jiulongibacter sediminis</name>
    <dbReference type="NCBI Taxonomy" id="1605367"/>
    <lineage>
        <taxon>Bacteria</taxon>
        <taxon>Pseudomonadati</taxon>
        <taxon>Bacteroidota</taxon>
        <taxon>Cytophagia</taxon>
        <taxon>Cytophagales</taxon>
        <taxon>Leadbetterellaceae</taxon>
        <taxon>Jiulongibacter</taxon>
    </lineage>
</organism>
<feature type="chain" id="PRO_5006136585" description="Ig-like domain-containing protein" evidence="1">
    <location>
        <begin position="20"/>
        <end position="1494"/>
    </location>
</feature>
<dbReference type="RefSeq" id="WP_055149652.1">
    <property type="nucleotide sequence ID" value="NZ_JXSZ01000012.1"/>
</dbReference>
<name>A0A0P7C506_9BACT</name>
<comment type="caution">
    <text evidence="3">The sequence shown here is derived from an EMBL/GenBank/DDBJ whole genome shotgun (WGS) entry which is preliminary data.</text>
</comment>